<gene>
    <name evidence="4" type="ORF">I316_06035</name>
</gene>
<evidence type="ECO:0000259" key="3">
    <source>
        <dbReference type="PROSITE" id="PS51762"/>
    </source>
</evidence>
<evidence type="ECO:0000256" key="2">
    <source>
        <dbReference type="SAM" id="SignalP"/>
    </source>
</evidence>
<dbReference type="PANTHER" id="PTHR10963">
    <property type="entry name" value="GLYCOSYL HYDROLASE-RELATED"/>
    <property type="match status" value="1"/>
</dbReference>
<feature type="signal peptide" evidence="2">
    <location>
        <begin position="1"/>
        <end position="24"/>
    </location>
</feature>
<reference evidence="4 5" key="1">
    <citation type="submission" date="2013-07" db="EMBL/GenBank/DDBJ databases">
        <title>The Genome Sequence of Cryptococcus heveanensis BCC8398.</title>
        <authorList>
            <consortium name="The Broad Institute Genome Sequencing Platform"/>
            <person name="Cuomo C."/>
            <person name="Litvintseva A."/>
            <person name="Chen Y."/>
            <person name="Heitman J."/>
            <person name="Sun S."/>
            <person name="Springer D."/>
            <person name="Dromer F."/>
            <person name="Young S.K."/>
            <person name="Zeng Q."/>
            <person name="Gargeya S."/>
            <person name="Fitzgerald M."/>
            <person name="Abouelleil A."/>
            <person name="Alvarado L."/>
            <person name="Berlin A.M."/>
            <person name="Chapman S.B."/>
            <person name="Dewar J."/>
            <person name="Goldberg J."/>
            <person name="Griggs A."/>
            <person name="Gujja S."/>
            <person name="Hansen M."/>
            <person name="Howarth C."/>
            <person name="Imamovic A."/>
            <person name="Larimer J."/>
            <person name="McCowan C."/>
            <person name="Murphy C."/>
            <person name="Pearson M."/>
            <person name="Priest M."/>
            <person name="Roberts A."/>
            <person name="Saif S."/>
            <person name="Shea T."/>
            <person name="Sykes S."/>
            <person name="Wortman J."/>
            <person name="Nusbaum C."/>
            <person name="Birren B."/>
        </authorList>
    </citation>
    <scope>NUCLEOTIDE SEQUENCE [LARGE SCALE GENOMIC DNA]</scope>
    <source>
        <strain evidence="4 5">BCC8398</strain>
    </source>
</reference>
<name>A0A1B9GMW1_9TREE</name>
<dbReference type="PANTHER" id="PTHR10963:SF24">
    <property type="entry name" value="GLYCOSIDASE C21B10.07-RELATED"/>
    <property type="match status" value="1"/>
</dbReference>
<feature type="chain" id="PRO_5008627178" evidence="2">
    <location>
        <begin position="25"/>
        <end position="384"/>
    </location>
</feature>
<evidence type="ECO:0000256" key="1">
    <source>
        <dbReference type="SAM" id="Phobius"/>
    </source>
</evidence>
<proteinExistence type="predicted"/>
<dbReference type="PROSITE" id="PS51762">
    <property type="entry name" value="GH16_2"/>
    <property type="match status" value="1"/>
</dbReference>
<dbReference type="CDD" id="cd02181">
    <property type="entry name" value="GH16_fungal_Lam16A_glucanase"/>
    <property type="match status" value="1"/>
</dbReference>
<keyword evidence="1" id="KW-0812">Transmembrane</keyword>
<keyword evidence="5" id="KW-1185">Reference proteome</keyword>
<dbReference type="Gene3D" id="2.60.120.200">
    <property type="match status" value="1"/>
</dbReference>
<reference evidence="5" key="2">
    <citation type="submission" date="2013-12" db="EMBL/GenBank/DDBJ databases">
        <title>Evolution of pathogenesis and genome organization in the Tremellales.</title>
        <authorList>
            <person name="Cuomo C."/>
            <person name="Litvintseva A."/>
            <person name="Heitman J."/>
            <person name="Chen Y."/>
            <person name="Sun S."/>
            <person name="Springer D."/>
            <person name="Dromer F."/>
            <person name="Young S."/>
            <person name="Zeng Q."/>
            <person name="Chapman S."/>
            <person name="Gujja S."/>
            <person name="Saif S."/>
            <person name="Birren B."/>
        </authorList>
    </citation>
    <scope>NUCLEOTIDE SEQUENCE [LARGE SCALE GENOMIC DNA]</scope>
    <source>
        <strain evidence="5">BCC8398</strain>
    </source>
</reference>
<keyword evidence="2" id="KW-0732">Signal</keyword>
<keyword evidence="1" id="KW-1133">Transmembrane helix</keyword>
<evidence type="ECO:0000313" key="4">
    <source>
        <dbReference type="EMBL" id="OCF32366.1"/>
    </source>
</evidence>
<dbReference type="AlphaFoldDB" id="A0A1B9GMW1"/>
<dbReference type="SUPFAM" id="SSF49899">
    <property type="entry name" value="Concanavalin A-like lectins/glucanases"/>
    <property type="match status" value="1"/>
</dbReference>
<protein>
    <submittedName>
        <fullName evidence="4">Endo-1,3(4)-beta-glucanase</fullName>
    </submittedName>
</protein>
<dbReference type="Proteomes" id="UP000092666">
    <property type="component" value="Unassembled WGS sequence"/>
</dbReference>
<sequence length="384" mass="40591">MSLLAFPALYLVLASFALSPAVGASTPLVRTYEGDTFFDRWSYYGNYDNTTNGDAVFVNKSVADSSKLTYLSSANTAIIKVDNTSTVPYNEKRNTVKITSTDSYPVGSIWVLDVLRIPYGCSVWSAFWSYGKGATWPEQGEIDTIEGVNMGWANQMALHTEDGCAITASSSAYSGTVNSTSCYYEDNDNSGCAITDSSYSSYGEQFAANGGGVYVTQLAEEGVSIWFFERSSIPDAVSSANSSIDTSSLGTPSGFWSKDGCDVDKFFGDQSLVFDITLCGDWAGQSSILSTTGCSALTGTETCYSKYVLDSSNYANAYFEINSLKVYSNGSSSSSSSSSSNSTSGALSSVHSPGGSLAMSIMGYTTAAVLGLSTFFGLGLGMLV</sequence>
<dbReference type="GO" id="GO:0009251">
    <property type="term" value="P:glucan catabolic process"/>
    <property type="evidence" value="ECO:0007669"/>
    <property type="project" value="TreeGrafter"/>
</dbReference>
<dbReference type="InterPro" id="IPR013320">
    <property type="entry name" value="ConA-like_dom_sf"/>
</dbReference>
<dbReference type="FunFam" id="2.60.120.200:FF:000179">
    <property type="entry name" value="Unplaced genomic scaffold supercont1.19, whole genome shotgun sequence"/>
    <property type="match status" value="1"/>
</dbReference>
<feature type="domain" description="GH16" evidence="3">
    <location>
        <begin position="19"/>
        <end position="291"/>
    </location>
</feature>
<feature type="transmembrane region" description="Helical" evidence="1">
    <location>
        <begin position="361"/>
        <end position="383"/>
    </location>
</feature>
<dbReference type="EMBL" id="KI669509">
    <property type="protein sequence ID" value="OCF32366.1"/>
    <property type="molecule type" value="Genomic_DNA"/>
</dbReference>
<evidence type="ECO:0000313" key="5">
    <source>
        <dbReference type="Proteomes" id="UP000092666"/>
    </source>
</evidence>
<dbReference type="STRING" id="1296120.A0A1B9GMW1"/>
<organism evidence="4 5">
    <name type="scientific">Kwoniella heveanensis BCC8398</name>
    <dbReference type="NCBI Taxonomy" id="1296120"/>
    <lineage>
        <taxon>Eukaryota</taxon>
        <taxon>Fungi</taxon>
        <taxon>Dikarya</taxon>
        <taxon>Basidiomycota</taxon>
        <taxon>Agaricomycotina</taxon>
        <taxon>Tremellomycetes</taxon>
        <taxon>Tremellales</taxon>
        <taxon>Cryptococcaceae</taxon>
        <taxon>Kwoniella</taxon>
    </lineage>
</organism>
<dbReference type="InterPro" id="IPR000757">
    <property type="entry name" value="Beta-glucanase-like"/>
</dbReference>
<dbReference type="Pfam" id="PF26113">
    <property type="entry name" value="GH16_XgeA"/>
    <property type="match status" value="1"/>
</dbReference>
<dbReference type="GO" id="GO:0004553">
    <property type="term" value="F:hydrolase activity, hydrolyzing O-glycosyl compounds"/>
    <property type="evidence" value="ECO:0007669"/>
    <property type="project" value="InterPro"/>
</dbReference>
<keyword evidence="1" id="KW-0472">Membrane</keyword>
<accession>A0A1B9GMW1</accession>
<dbReference type="InterPro" id="IPR050546">
    <property type="entry name" value="Glycosyl_Hydrlase_16"/>
</dbReference>
<dbReference type="OrthoDB" id="192832at2759"/>